<evidence type="ECO:0000256" key="10">
    <source>
        <dbReference type="SAM" id="Phobius"/>
    </source>
</evidence>
<feature type="compositionally biased region" description="Acidic residues" evidence="9">
    <location>
        <begin position="351"/>
        <end position="364"/>
    </location>
</feature>
<evidence type="ECO:0000256" key="6">
    <source>
        <dbReference type="ARBA" id="ARBA00023055"/>
    </source>
</evidence>
<dbReference type="InterPro" id="IPR031468">
    <property type="entry name" value="SMP_LBD"/>
</dbReference>
<keyword evidence="6" id="KW-0445">Lipid transport</keyword>
<evidence type="ECO:0000256" key="9">
    <source>
        <dbReference type="SAM" id="MobiDB-lite"/>
    </source>
</evidence>
<evidence type="ECO:0000256" key="1">
    <source>
        <dbReference type="ARBA" id="ARBA00004586"/>
    </source>
</evidence>
<dbReference type="PROSITE" id="PS51847">
    <property type="entry name" value="SMP"/>
    <property type="match status" value="1"/>
</dbReference>
<keyword evidence="7" id="KW-0446">Lipid-binding</keyword>
<dbReference type="GO" id="GO:0008289">
    <property type="term" value="F:lipid binding"/>
    <property type="evidence" value="ECO:0007669"/>
    <property type="project" value="UniProtKB-KW"/>
</dbReference>
<keyword evidence="5 10" id="KW-1133">Transmembrane helix</keyword>
<keyword evidence="4" id="KW-0256">Endoplasmic reticulum</keyword>
<dbReference type="PANTHER" id="PTHR13466">
    <property type="entry name" value="TEX2 PROTEIN-RELATED"/>
    <property type="match status" value="1"/>
</dbReference>
<feature type="region of interest" description="Disordered" evidence="9">
    <location>
        <begin position="255"/>
        <end position="369"/>
    </location>
</feature>
<feature type="domain" description="SMP-LTD" evidence="11">
    <location>
        <begin position="460"/>
        <end position="720"/>
    </location>
</feature>
<sequence>MDDKGRGKKGLKFKFYKKKVPEAVDVEEGVEAFEEVPAEVKALPIPKKKYRVVAHKYPWTAVATVAALLLAYFCQKPTFLSGILVGVILSFITALWSDHLYRWMTVVDPETNFLHGHYNFENVPFLSDKVIKKDSTPPEHKCYKGWMNELPGDYNPQNYHISQTETVFVKLVGSILRLCTPKGKIPKRAFWSEPKHTMKFTRERAFDISRCEVQLLPENLTNKRKWSRKYPMVIYLLPTSHLGTRWAESRKNLLSDSDHSYEPSRSSPVNEKTDGLDRTPRDSPVPSVGEPASKKSPTGSPTHCKPSQPDQERESNSKSAKSSAENSPKKVAAAQEEDSSFADPPSVTVNDADDEGDDEEDDSISDFVKVSPITEKTQIVIFARSAREKDLWYRRLVAATTYTAKSDPGDDKYSEKHAKRREKRMEELRDYVAFMKSCGQFRCTYEDDTGVVTYDHTNKERENYLWLNLFLARILYDAMRQDFWIELIKSKIQKKLAVIRVPAFIEPITLAEIKFSGSVPAIEWTHNVSMNDDGIWTEVEISYQGTMTMTVNTKLNAFTALAPNSQLPNHRVVERPSKMAYMDSSQEDSGETSTEEMGERTAAGKTLAFIDKVGSSKFIQQLKETRFVKKAMEDVSNTPIHLNVRVNRLIGTLVLNIPPPPSDRLWYGFKPNVEIHMECKPIVGARNINVDYISNMIEKVMRSEFQKVIVMPNMDDLVIPLMNRDMPY</sequence>
<keyword evidence="2" id="KW-0813">Transport</keyword>
<feature type="compositionally biased region" description="Low complexity" evidence="9">
    <location>
        <begin position="317"/>
        <end position="326"/>
    </location>
</feature>
<keyword evidence="8 10" id="KW-0472">Membrane</keyword>
<feature type="compositionally biased region" description="Basic and acidic residues" evidence="9">
    <location>
        <begin position="271"/>
        <end position="281"/>
    </location>
</feature>
<reference evidence="12" key="2">
    <citation type="submission" date="2014-07" db="EMBL/GenBank/DDBJ databases">
        <authorList>
            <person name="Hull J."/>
        </authorList>
    </citation>
    <scope>NUCLEOTIDE SEQUENCE</scope>
</reference>
<accession>A0A0A9YCY7</accession>
<feature type="transmembrane region" description="Helical" evidence="10">
    <location>
        <begin position="79"/>
        <end position="96"/>
    </location>
</feature>
<dbReference type="GO" id="GO:0005789">
    <property type="term" value="C:endoplasmic reticulum membrane"/>
    <property type="evidence" value="ECO:0007669"/>
    <property type="project" value="UniProtKB-SubCell"/>
</dbReference>
<comment type="subcellular location">
    <subcellularLocation>
        <location evidence="1">Endoplasmic reticulum membrane</location>
    </subcellularLocation>
</comment>
<organism evidence="12">
    <name type="scientific">Lygus hesperus</name>
    <name type="common">Western plant bug</name>
    <dbReference type="NCBI Taxonomy" id="30085"/>
    <lineage>
        <taxon>Eukaryota</taxon>
        <taxon>Metazoa</taxon>
        <taxon>Ecdysozoa</taxon>
        <taxon>Arthropoda</taxon>
        <taxon>Hexapoda</taxon>
        <taxon>Insecta</taxon>
        <taxon>Pterygota</taxon>
        <taxon>Neoptera</taxon>
        <taxon>Paraneoptera</taxon>
        <taxon>Hemiptera</taxon>
        <taxon>Heteroptera</taxon>
        <taxon>Panheteroptera</taxon>
        <taxon>Cimicomorpha</taxon>
        <taxon>Miridae</taxon>
        <taxon>Mirini</taxon>
        <taxon>Lygus</taxon>
    </lineage>
</organism>
<gene>
    <name evidence="12" type="primary">TEX2_0</name>
    <name evidence="12" type="ORF">CM83_72764</name>
</gene>
<dbReference type="AlphaFoldDB" id="A0A0A9YCY7"/>
<dbReference type="PANTHER" id="PTHR13466:SF0">
    <property type="entry name" value="SMP-LTD DOMAIN-CONTAINING PROTEIN"/>
    <property type="match status" value="1"/>
</dbReference>
<evidence type="ECO:0000259" key="11">
    <source>
        <dbReference type="PROSITE" id="PS51847"/>
    </source>
</evidence>
<name>A0A0A9YCY7_LYGHE</name>
<proteinExistence type="predicted"/>
<keyword evidence="3 10" id="KW-0812">Transmembrane</keyword>
<dbReference type="GO" id="GO:0006869">
    <property type="term" value="P:lipid transport"/>
    <property type="evidence" value="ECO:0007669"/>
    <property type="project" value="UniProtKB-KW"/>
</dbReference>
<evidence type="ECO:0000256" key="8">
    <source>
        <dbReference type="ARBA" id="ARBA00023136"/>
    </source>
</evidence>
<evidence type="ECO:0000256" key="2">
    <source>
        <dbReference type="ARBA" id="ARBA00022448"/>
    </source>
</evidence>
<evidence type="ECO:0000256" key="5">
    <source>
        <dbReference type="ARBA" id="ARBA00022989"/>
    </source>
</evidence>
<feature type="transmembrane region" description="Helical" evidence="10">
    <location>
        <begin position="57"/>
        <end position="73"/>
    </location>
</feature>
<protein>
    <submittedName>
        <fullName evidence="12">Testis-expressed sequence 2 protein</fullName>
    </submittedName>
</protein>
<dbReference type="CDD" id="cd21675">
    <property type="entry name" value="SMP_TEX2"/>
    <property type="match status" value="1"/>
</dbReference>
<evidence type="ECO:0000256" key="7">
    <source>
        <dbReference type="ARBA" id="ARBA00023121"/>
    </source>
</evidence>
<reference evidence="12" key="1">
    <citation type="journal article" date="2014" name="PLoS ONE">
        <title>Transcriptome-Based Identification of ABC Transporters in the Western Tarnished Plant Bug Lygus hesperus.</title>
        <authorList>
            <person name="Hull J.J."/>
            <person name="Chaney K."/>
            <person name="Geib S.M."/>
            <person name="Fabrick J.A."/>
            <person name="Brent C.S."/>
            <person name="Walsh D."/>
            <person name="Lavine L.C."/>
        </authorList>
    </citation>
    <scope>NUCLEOTIDE SEQUENCE</scope>
</reference>
<evidence type="ECO:0000256" key="4">
    <source>
        <dbReference type="ARBA" id="ARBA00022824"/>
    </source>
</evidence>
<dbReference type="EMBL" id="GBHO01013590">
    <property type="protein sequence ID" value="JAG30014.1"/>
    <property type="molecule type" value="Transcribed_RNA"/>
</dbReference>
<evidence type="ECO:0000256" key="3">
    <source>
        <dbReference type="ARBA" id="ARBA00022692"/>
    </source>
</evidence>
<evidence type="ECO:0000313" key="12">
    <source>
        <dbReference type="EMBL" id="JAG30014.1"/>
    </source>
</evidence>